<dbReference type="PANTHER" id="PTHR43657:SF1">
    <property type="entry name" value="ALTERED INHERITANCE OF MITOCHONDRIA PROTEIN 24, MITOCHONDRIAL"/>
    <property type="match status" value="1"/>
</dbReference>
<dbReference type="Pfam" id="PF01987">
    <property type="entry name" value="AIM24"/>
    <property type="match status" value="1"/>
</dbReference>
<dbReference type="PANTHER" id="PTHR43657">
    <property type="entry name" value="TRYPTOPHAN RNA-BINDING ATTENUATOR PROTEIN-LIKE PROTEIN"/>
    <property type="match status" value="1"/>
</dbReference>
<proteinExistence type="predicted"/>
<dbReference type="SUPFAM" id="SSF51219">
    <property type="entry name" value="TRAP-like"/>
    <property type="match status" value="1"/>
</dbReference>
<dbReference type="AlphaFoldDB" id="A0A9W6NZR9"/>
<dbReference type="Proteomes" id="UP001143463">
    <property type="component" value="Unassembled WGS sequence"/>
</dbReference>
<evidence type="ECO:0000313" key="1">
    <source>
        <dbReference type="EMBL" id="GLL15193.1"/>
    </source>
</evidence>
<dbReference type="EMBL" id="BSFQ01000043">
    <property type="protein sequence ID" value="GLL15193.1"/>
    <property type="molecule type" value="Genomic_DNA"/>
</dbReference>
<dbReference type="InterPro" id="IPR002838">
    <property type="entry name" value="AIM24"/>
</dbReference>
<comment type="caution">
    <text evidence="1">The sequence shown here is derived from an EMBL/GenBank/DDBJ whole genome shotgun (WGS) entry which is preliminary data.</text>
</comment>
<reference evidence="1" key="2">
    <citation type="submission" date="2023-01" db="EMBL/GenBank/DDBJ databases">
        <authorList>
            <person name="Sun Q."/>
            <person name="Evtushenko L."/>
        </authorList>
    </citation>
    <scope>NUCLEOTIDE SEQUENCE</scope>
    <source>
        <strain evidence="1">VKM Ac-1069</strain>
    </source>
</reference>
<reference evidence="1" key="1">
    <citation type="journal article" date="2014" name="Int. J. Syst. Evol. Microbiol.">
        <title>Complete genome sequence of Corynebacterium casei LMG S-19264T (=DSM 44701T), isolated from a smear-ripened cheese.</title>
        <authorList>
            <consortium name="US DOE Joint Genome Institute (JGI-PGF)"/>
            <person name="Walter F."/>
            <person name="Albersmeier A."/>
            <person name="Kalinowski J."/>
            <person name="Ruckert C."/>
        </authorList>
    </citation>
    <scope>NUCLEOTIDE SEQUENCE</scope>
    <source>
        <strain evidence="1">VKM Ac-1069</strain>
    </source>
</reference>
<evidence type="ECO:0000313" key="2">
    <source>
        <dbReference type="Proteomes" id="UP001143463"/>
    </source>
</evidence>
<gene>
    <name evidence="1" type="ORF">GCM10017577_63420</name>
</gene>
<protein>
    <submittedName>
        <fullName evidence="1">TIGR00266 family protein</fullName>
    </submittedName>
</protein>
<name>A0A9W6NZR9_9PSEU</name>
<organism evidence="1 2">
    <name type="scientific">Pseudonocardia halophobica</name>
    <dbReference type="NCBI Taxonomy" id="29401"/>
    <lineage>
        <taxon>Bacteria</taxon>
        <taxon>Bacillati</taxon>
        <taxon>Actinomycetota</taxon>
        <taxon>Actinomycetes</taxon>
        <taxon>Pseudonocardiales</taxon>
        <taxon>Pseudonocardiaceae</taxon>
        <taxon>Pseudonocardia</taxon>
    </lineage>
</organism>
<dbReference type="Gene3D" id="3.60.160.10">
    <property type="entry name" value="Mitochondrial biogenesis AIM24"/>
    <property type="match status" value="1"/>
</dbReference>
<dbReference type="NCBIfam" id="TIGR00266">
    <property type="entry name" value="TIGR00266 family protein"/>
    <property type="match status" value="1"/>
</dbReference>
<dbReference type="InterPro" id="IPR016031">
    <property type="entry name" value="Trp_RNA-bd_attenuator-like_dom"/>
</dbReference>
<sequence>MGGADTVLRRFGVRLPPFGPCPGAFGTLPVPARHLYLPAMQTRIMGTTMPVLEITMGPGEQVIAEGGDVAWLSSGFDLETSTRFGSGGRGGFMSGLKRALGGGQLFLTEYTAPRAGGFVAFATDLPGTIRELRVDAADEFMVQSGAYMASTAKVEVSVGLQKKLGAGIFGGAGVVFQKLSGDGVAWVQLAGEITEYDIPAGQSMWIHPGHLALYRAGMELQFTSVRGVKNKLFGDSLMLAEIHGPGHVWLQSMTAEKLASAIQPYLPERSSPSDNG</sequence>
<keyword evidence="2" id="KW-1185">Reference proteome</keyword>
<dbReference type="InterPro" id="IPR036983">
    <property type="entry name" value="AIM24_sf"/>
</dbReference>
<accession>A0A9W6NZR9</accession>